<sequence>MEEISPPSNNNETLNTCQSSLSAQPPLNAFAELESSLPPLPETGRTYSPQGPIDFNQGVSPKDINQYATSLALASSRSTPVPTHVKRLRQDRPPILQPALIQIPTEENRQERPTTALALSENHQEPQVSSTGEEPYIPPSAIATTMLDQQWTLFQRAQQSRNVPVMRTALQQAISTQELLLHLVGHEEMLRVSLQWIARDELALLEESIQNNNSEHSDPSADANHADGYVDPGSPRNESNPYRQRTGVELLFGE</sequence>
<gene>
    <name evidence="2" type="ORF">PSTG_16998</name>
</gene>
<reference evidence="3" key="1">
    <citation type="submission" date="2014-03" db="EMBL/GenBank/DDBJ databases">
        <title>The Genome Sequence of Puccinia striiformis f. sp. tritici PST-78.</title>
        <authorList>
            <consortium name="The Broad Institute Genome Sequencing Platform"/>
            <person name="Cuomo C."/>
            <person name="Hulbert S."/>
            <person name="Chen X."/>
            <person name="Walker B."/>
            <person name="Young S.K."/>
            <person name="Zeng Q."/>
            <person name="Gargeya S."/>
            <person name="Fitzgerald M."/>
            <person name="Haas B."/>
            <person name="Abouelleil A."/>
            <person name="Alvarado L."/>
            <person name="Arachchi H.M."/>
            <person name="Berlin A.M."/>
            <person name="Chapman S.B."/>
            <person name="Goldberg J."/>
            <person name="Griggs A."/>
            <person name="Gujja S."/>
            <person name="Hansen M."/>
            <person name="Howarth C."/>
            <person name="Imamovic A."/>
            <person name="Larimer J."/>
            <person name="McCowan C."/>
            <person name="Montmayeur A."/>
            <person name="Murphy C."/>
            <person name="Neiman D."/>
            <person name="Pearson M."/>
            <person name="Priest M."/>
            <person name="Roberts A."/>
            <person name="Saif S."/>
            <person name="Shea T."/>
            <person name="Sisk P."/>
            <person name="Sykes S."/>
            <person name="Wortman J."/>
            <person name="Nusbaum C."/>
            <person name="Birren B."/>
        </authorList>
    </citation>
    <scope>NUCLEOTIDE SEQUENCE [LARGE SCALE GENOMIC DNA]</scope>
    <source>
        <strain evidence="3">race PST-78</strain>
    </source>
</reference>
<comment type="caution">
    <text evidence="2">The sequence shown here is derived from an EMBL/GenBank/DDBJ whole genome shotgun (WGS) entry which is preliminary data.</text>
</comment>
<proteinExistence type="predicted"/>
<dbReference type="AlphaFoldDB" id="A0A0L0URF2"/>
<name>A0A0L0URF2_9BASI</name>
<evidence type="ECO:0000313" key="3">
    <source>
        <dbReference type="Proteomes" id="UP000054564"/>
    </source>
</evidence>
<feature type="region of interest" description="Disordered" evidence="1">
    <location>
        <begin position="106"/>
        <end position="134"/>
    </location>
</feature>
<dbReference type="EMBL" id="AJIL01000331">
    <property type="protein sequence ID" value="KNE89545.1"/>
    <property type="molecule type" value="Genomic_DNA"/>
</dbReference>
<feature type="region of interest" description="Disordered" evidence="1">
    <location>
        <begin position="1"/>
        <end position="61"/>
    </location>
</feature>
<feature type="region of interest" description="Disordered" evidence="1">
    <location>
        <begin position="211"/>
        <end position="246"/>
    </location>
</feature>
<keyword evidence="3" id="KW-1185">Reference proteome</keyword>
<dbReference type="Proteomes" id="UP000054564">
    <property type="component" value="Unassembled WGS sequence"/>
</dbReference>
<protein>
    <submittedName>
        <fullName evidence="2">Uncharacterized protein</fullName>
    </submittedName>
</protein>
<evidence type="ECO:0000313" key="2">
    <source>
        <dbReference type="EMBL" id="KNE89545.1"/>
    </source>
</evidence>
<feature type="compositionally biased region" description="Polar residues" evidence="1">
    <location>
        <begin position="1"/>
        <end position="25"/>
    </location>
</feature>
<organism evidence="2 3">
    <name type="scientific">Puccinia striiformis f. sp. tritici PST-78</name>
    <dbReference type="NCBI Taxonomy" id="1165861"/>
    <lineage>
        <taxon>Eukaryota</taxon>
        <taxon>Fungi</taxon>
        <taxon>Dikarya</taxon>
        <taxon>Basidiomycota</taxon>
        <taxon>Pucciniomycotina</taxon>
        <taxon>Pucciniomycetes</taxon>
        <taxon>Pucciniales</taxon>
        <taxon>Pucciniaceae</taxon>
        <taxon>Puccinia</taxon>
    </lineage>
</organism>
<accession>A0A0L0URF2</accession>
<evidence type="ECO:0000256" key="1">
    <source>
        <dbReference type="SAM" id="MobiDB-lite"/>
    </source>
</evidence>